<keyword evidence="7" id="KW-0539">Nucleus</keyword>
<evidence type="ECO:0000256" key="5">
    <source>
        <dbReference type="ARBA" id="ARBA00022833"/>
    </source>
</evidence>
<sequence>MSQLDAQTVDVDAPQTIDVDLDVDEGDDEVVADNKGGGHRVSWVWKHFDRDAVKKGAKKVKCPYCSTMMCANSKKNGTSAMGNHLRLYCPTSPIYDPKGKVGDTKKQSVLSFKKVGDSGATSLEVHSFSQEKCRIATSLGTPDADDWEVARYFIDYLRIFYNVTKKISGSKYVTTNIFFKELVTMQASITRMCASTDEKKKKMAKSMKEKYDKYWDNIENMNFMLHIVVVLDPRNKMCYLEYFLELIYGKNSTKTKTILEHVNKTLEDLFQHFKNKTERERCEKTRSASSSTPSYFDFGHGVDMEDNFERFMEQRGHEVNKTELEIYLSDGMEKRAEDFQILGWGKSNSTKFRVLSEVVKLVLGMPISTVASESAFSTGGRVIDESRSSLTHVIAEALICAQDWIRDTPIDIQFKNMTTLYMEETREKLVPIETEELGCGQGSCMDEDFT</sequence>
<dbReference type="InterPro" id="IPR036236">
    <property type="entry name" value="Znf_C2H2_sf"/>
</dbReference>
<keyword evidence="5" id="KW-0862">Zinc</keyword>
<feature type="domain" description="BED-type" evidence="8">
    <location>
        <begin position="44"/>
        <end position="90"/>
    </location>
</feature>
<dbReference type="GO" id="GO:0005634">
    <property type="term" value="C:nucleus"/>
    <property type="evidence" value="ECO:0007669"/>
    <property type="project" value="UniProtKB-SubCell"/>
</dbReference>
<keyword evidence="6" id="KW-0238">DNA-binding</keyword>
<evidence type="ECO:0008006" key="13">
    <source>
        <dbReference type="Google" id="ProtNLM"/>
    </source>
</evidence>
<keyword evidence="12" id="KW-1185">Reference proteome</keyword>
<evidence type="ECO:0000259" key="9">
    <source>
        <dbReference type="Pfam" id="PF05699"/>
    </source>
</evidence>
<dbReference type="Pfam" id="PF02892">
    <property type="entry name" value="zf-BED"/>
    <property type="match status" value="1"/>
</dbReference>
<evidence type="ECO:0000313" key="12">
    <source>
        <dbReference type="Proteomes" id="UP001177003"/>
    </source>
</evidence>
<dbReference type="InterPro" id="IPR012337">
    <property type="entry name" value="RNaseH-like_sf"/>
</dbReference>
<accession>A0AA35YNY9</accession>
<dbReference type="InterPro" id="IPR025525">
    <property type="entry name" value="hAT-like_transposase_RNase-H"/>
</dbReference>
<dbReference type="InterPro" id="IPR003656">
    <property type="entry name" value="Znf_BED"/>
</dbReference>
<dbReference type="Pfam" id="PF05699">
    <property type="entry name" value="Dimer_Tnp_hAT"/>
    <property type="match status" value="1"/>
</dbReference>
<dbReference type="EMBL" id="OX465079">
    <property type="protein sequence ID" value="CAI9277267.1"/>
    <property type="molecule type" value="Genomic_DNA"/>
</dbReference>
<evidence type="ECO:0000259" key="8">
    <source>
        <dbReference type="Pfam" id="PF02892"/>
    </source>
</evidence>
<dbReference type="PANTHER" id="PTHR23272">
    <property type="entry name" value="BED FINGER-RELATED"/>
    <property type="match status" value="1"/>
</dbReference>
<evidence type="ECO:0000256" key="4">
    <source>
        <dbReference type="ARBA" id="ARBA00022771"/>
    </source>
</evidence>
<reference evidence="11" key="1">
    <citation type="submission" date="2023-04" db="EMBL/GenBank/DDBJ databases">
        <authorList>
            <person name="Vijverberg K."/>
            <person name="Xiong W."/>
            <person name="Schranz E."/>
        </authorList>
    </citation>
    <scope>NUCLEOTIDE SEQUENCE</scope>
</reference>
<organism evidence="11 12">
    <name type="scientific">Lactuca saligna</name>
    <name type="common">Willowleaf lettuce</name>
    <dbReference type="NCBI Taxonomy" id="75948"/>
    <lineage>
        <taxon>Eukaryota</taxon>
        <taxon>Viridiplantae</taxon>
        <taxon>Streptophyta</taxon>
        <taxon>Embryophyta</taxon>
        <taxon>Tracheophyta</taxon>
        <taxon>Spermatophyta</taxon>
        <taxon>Magnoliopsida</taxon>
        <taxon>eudicotyledons</taxon>
        <taxon>Gunneridae</taxon>
        <taxon>Pentapetalae</taxon>
        <taxon>asterids</taxon>
        <taxon>campanulids</taxon>
        <taxon>Asterales</taxon>
        <taxon>Asteraceae</taxon>
        <taxon>Cichorioideae</taxon>
        <taxon>Cichorieae</taxon>
        <taxon>Lactucinae</taxon>
        <taxon>Lactuca</taxon>
    </lineage>
</organism>
<dbReference type="PANTHER" id="PTHR23272:SF184">
    <property type="entry name" value="OS03G0311250 PROTEIN"/>
    <property type="match status" value="1"/>
</dbReference>
<dbReference type="GO" id="GO:0046983">
    <property type="term" value="F:protein dimerization activity"/>
    <property type="evidence" value="ECO:0007669"/>
    <property type="project" value="InterPro"/>
</dbReference>
<evidence type="ECO:0000256" key="1">
    <source>
        <dbReference type="ARBA" id="ARBA00004123"/>
    </source>
</evidence>
<evidence type="ECO:0000313" key="11">
    <source>
        <dbReference type="EMBL" id="CAI9277267.1"/>
    </source>
</evidence>
<feature type="domain" description="hAT-like transposase RNase-H fold" evidence="10">
    <location>
        <begin position="168"/>
        <end position="272"/>
    </location>
</feature>
<keyword evidence="3" id="KW-0479">Metal-binding</keyword>
<dbReference type="AlphaFoldDB" id="A0AA35YNY9"/>
<evidence type="ECO:0000256" key="2">
    <source>
        <dbReference type="ARBA" id="ARBA00011738"/>
    </source>
</evidence>
<dbReference type="GO" id="GO:0008270">
    <property type="term" value="F:zinc ion binding"/>
    <property type="evidence" value="ECO:0007669"/>
    <property type="project" value="UniProtKB-KW"/>
</dbReference>
<proteinExistence type="predicted"/>
<dbReference type="Proteomes" id="UP001177003">
    <property type="component" value="Chromosome 3"/>
</dbReference>
<comment type="subunit">
    <text evidence="2">Homodimer.</text>
</comment>
<dbReference type="SUPFAM" id="SSF53098">
    <property type="entry name" value="Ribonuclease H-like"/>
    <property type="match status" value="1"/>
</dbReference>
<dbReference type="SUPFAM" id="SSF57667">
    <property type="entry name" value="beta-beta-alpha zinc fingers"/>
    <property type="match status" value="1"/>
</dbReference>
<evidence type="ECO:0000256" key="7">
    <source>
        <dbReference type="ARBA" id="ARBA00023242"/>
    </source>
</evidence>
<protein>
    <recommendedName>
        <fullName evidence="13">BED-type domain-containing protein</fullName>
    </recommendedName>
</protein>
<feature type="domain" description="HAT C-terminal dimerisation" evidence="9">
    <location>
        <begin position="323"/>
        <end position="405"/>
    </location>
</feature>
<dbReference type="Pfam" id="PF14372">
    <property type="entry name" value="hAT-like_RNase-H"/>
    <property type="match status" value="1"/>
</dbReference>
<evidence type="ECO:0000256" key="3">
    <source>
        <dbReference type="ARBA" id="ARBA00022723"/>
    </source>
</evidence>
<dbReference type="GO" id="GO:0003677">
    <property type="term" value="F:DNA binding"/>
    <property type="evidence" value="ECO:0007669"/>
    <property type="project" value="UniProtKB-KW"/>
</dbReference>
<name>A0AA35YNY9_LACSI</name>
<gene>
    <name evidence="11" type="ORF">LSALG_LOCUS17201</name>
</gene>
<keyword evidence="4" id="KW-0863">Zinc-finger</keyword>
<evidence type="ECO:0000256" key="6">
    <source>
        <dbReference type="ARBA" id="ARBA00023125"/>
    </source>
</evidence>
<dbReference type="SMART" id="SM00614">
    <property type="entry name" value="ZnF_BED"/>
    <property type="match status" value="1"/>
</dbReference>
<evidence type="ECO:0000259" key="10">
    <source>
        <dbReference type="Pfam" id="PF14372"/>
    </source>
</evidence>
<dbReference type="InterPro" id="IPR008906">
    <property type="entry name" value="HATC_C_dom"/>
</dbReference>
<comment type="subcellular location">
    <subcellularLocation>
        <location evidence="1">Nucleus</location>
    </subcellularLocation>
</comment>